<dbReference type="EMBL" id="FMXA01000004">
    <property type="protein sequence ID" value="SDA40744.1"/>
    <property type="molecule type" value="Genomic_DNA"/>
</dbReference>
<dbReference type="GO" id="GO:0046872">
    <property type="term" value="F:metal ion binding"/>
    <property type="evidence" value="ECO:0007669"/>
    <property type="project" value="UniProtKB-KW"/>
</dbReference>
<comment type="similarity">
    <text evidence="2">Belongs to the diacylglycerol/lipid kinase family.</text>
</comment>
<evidence type="ECO:0000256" key="7">
    <source>
        <dbReference type="ARBA" id="ARBA00022777"/>
    </source>
</evidence>
<dbReference type="Proteomes" id="UP000199689">
    <property type="component" value="Unassembled WGS sequence"/>
</dbReference>
<keyword evidence="11" id="KW-0594">Phospholipid biosynthesis</keyword>
<dbReference type="InterPro" id="IPR001206">
    <property type="entry name" value="Diacylglycerol_kinase_cat_dom"/>
</dbReference>
<dbReference type="SUPFAM" id="SSF111331">
    <property type="entry name" value="NAD kinase/diacylglycerol kinase-like"/>
    <property type="match status" value="1"/>
</dbReference>
<dbReference type="GO" id="GO:0005524">
    <property type="term" value="F:ATP binding"/>
    <property type="evidence" value="ECO:0007669"/>
    <property type="project" value="UniProtKB-KW"/>
</dbReference>
<evidence type="ECO:0000256" key="12">
    <source>
        <dbReference type="ARBA" id="ARBA00023264"/>
    </source>
</evidence>
<sequence length="355" mass="39394">MERNTTCTMIVNPTSGKERAPKYIPLLNSVLARTYDDIIIRLTNKSGDARNFARQAAEQNRDVICMGGDGTINEVINGMVPVKSRSAFGFVPFGTVNDLARALGIPRSPKGAIRTFENAVITPVDVGKINGQYFINIVAAGLLPEAMSQVTIKEKTLFGSMAYFMKAVQIFPKQKSYHFRIEEENGTVIQTTSPLIAGMLTDSAGSFRNLIPEEERHSGMIKLALFRNFAWLRTIRQAPLLFTGQQMGEDLLTVIGVKKAHISLEGVDKDAELWTNVDGDKGPKFPIDLEILPGRLPVLTPAVRKTSPVHIPDMVEKLRKHLGHIWDEPLIHPADSHLLLPHPKEKKKKSTGKRK</sequence>
<feature type="domain" description="DAGKc" evidence="13">
    <location>
        <begin position="2"/>
        <end position="133"/>
    </location>
</feature>
<dbReference type="InterPro" id="IPR005218">
    <property type="entry name" value="Diacylglycerol/lipid_kinase"/>
</dbReference>
<dbReference type="Pfam" id="PF19279">
    <property type="entry name" value="YegS_C"/>
    <property type="match status" value="1"/>
</dbReference>
<gene>
    <name evidence="14" type="ORF">SAMN02910343_00389</name>
</gene>
<evidence type="ECO:0000256" key="8">
    <source>
        <dbReference type="ARBA" id="ARBA00022840"/>
    </source>
</evidence>
<keyword evidence="12" id="KW-1208">Phospholipid metabolism</keyword>
<evidence type="ECO:0000256" key="6">
    <source>
        <dbReference type="ARBA" id="ARBA00022741"/>
    </source>
</evidence>
<keyword evidence="9" id="KW-0460">Magnesium</keyword>
<evidence type="ECO:0000256" key="5">
    <source>
        <dbReference type="ARBA" id="ARBA00022723"/>
    </source>
</evidence>
<evidence type="ECO:0000256" key="9">
    <source>
        <dbReference type="ARBA" id="ARBA00022842"/>
    </source>
</evidence>
<evidence type="ECO:0000256" key="3">
    <source>
        <dbReference type="ARBA" id="ARBA00022516"/>
    </source>
</evidence>
<accession>A0A1G5V4J9</accession>
<keyword evidence="10" id="KW-0443">Lipid metabolism</keyword>
<dbReference type="STRING" id="209880.SAMN02910343_00389"/>
<dbReference type="Gene3D" id="2.60.200.40">
    <property type="match status" value="1"/>
</dbReference>
<dbReference type="SMART" id="SM00046">
    <property type="entry name" value="DAGKc"/>
    <property type="match status" value="1"/>
</dbReference>
<evidence type="ECO:0000256" key="4">
    <source>
        <dbReference type="ARBA" id="ARBA00022679"/>
    </source>
</evidence>
<evidence type="ECO:0000256" key="1">
    <source>
        <dbReference type="ARBA" id="ARBA00001946"/>
    </source>
</evidence>
<dbReference type="InterPro" id="IPR050187">
    <property type="entry name" value="Lipid_Phosphate_FormReg"/>
</dbReference>
<organism evidence="14 15">
    <name type="scientific">Allisonella histaminiformans</name>
    <dbReference type="NCBI Taxonomy" id="209880"/>
    <lineage>
        <taxon>Bacteria</taxon>
        <taxon>Bacillati</taxon>
        <taxon>Bacillota</taxon>
        <taxon>Negativicutes</taxon>
        <taxon>Veillonellales</taxon>
        <taxon>Veillonellaceae</taxon>
        <taxon>Allisonella</taxon>
    </lineage>
</organism>
<dbReference type="InterPro" id="IPR016064">
    <property type="entry name" value="NAD/diacylglycerol_kinase_sf"/>
</dbReference>
<dbReference type="AlphaFoldDB" id="A0A1G5V4J9"/>
<dbReference type="GeneID" id="87755436"/>
<protein>
    <submittedName>
        <fullName evidence="14">Lipid kinase, YegS/Rv2252/BmrU family</fullName>
    </submittedName>
</protein>
<dbReference type="PROSITE" id="PS50146">
    <property type="entry name" value="DAGK"/>
    <property type="match status" value="1"/>
</dbReference>
<evidence type="ECO:0000313" key="14">
    <source>
        <dbReference type="EMBL" id="SDA40744.1"/>
    </source>
</evidence>
<reference evidence="14 15" key="1">
    <citation type="submission" date="2016-10" db="EMBL/GenBank/DDBJ databases">
        <authorList>
            <person name="de Groot N.N."/>
        </authorList>
    </citation>
    <scope>NUCLEOTIDE SEQUENCE [LARGE SCALE GENOMIC DNA]</scope>
    <source>
        <strain evidence="14 15">DSM 15230</strain>
    </source>
</reference>
<evidence type="ECO:0000259" key="13">
    <source>
        <dbReference type="PROSITE" id="PS50146"/>
    </source>
</evidence>
<name>A0A1G5V4J9_9FIRM</name>
<evidence type="ECO:0000313" key="15">
    <source>
        <dbReference type="Proteomes" id="UP000199689"/>
    </source>
</evidence>
<proteinExistence type="inferred from homology"/>
<keyword evidence="5" id="KW-0479">Metal-binding</keyword>
<keyword evidence="3" id="KW-0444">Lipid biosynthesis</keyword>
<keyword evidence="6" id="KW-0547">Nucleotide-binding</keyword>
<dbReference type="NCBIfam" id="TIGR00147">
    <property type="entry name" value="YegS/Rv2252/BmrU family lipid kinase"/>
    <property type="match status" value="1"/>
</dbReference>
<keyword evidence="15" id="KW-1185">Reference proteome</keyword>
<dbReference type="PANTHER" id="PTHR12358:SF106">
    <property type="entry name" value="LIPID KINASE YEGS"/>
    <property type="match status" value="1"/>
</dbReference>
<dbReference type="Gene3D" id="3.40.50.10330">
    <property type="entry name" value="Probable inorganic polyphosphate/atp-NAD kinase, domain 1"/>
    <property type="match status" value="1"/>
</dbReference>
<keyword evidence="4" id="KW-0808">Transferase</keyword>
<evidence type="ECO:0000256" key="2">
    <source>
        <dbReference type="ARBA" id="ARBA00005983"/>
    </source>
</evidence>
<dbReference type="GO" id="GO:0005886">
    <property type="term" value="C:plasma membrane"/>
    <property type="evidence" value="ECO:0007669"/>
    <property type="project" value="TreeGrafter"/>
</dbReference>
<dbReference type="GO" id="GO:0008654">
    <property type="term" value="P:phospholipid biosynthetic process"/>
    <property type="evidence" value="ECO:0007669"/>
    <property type="project" value="UniProtKB-KW"/>
</dbReference>
<dbReference type="InterPro" id="IPR017438">
    <property type="entry name" value="ATP-NAD_kinase_N"/>
</dbReference>
<dbReference type="InterPro" id="IPR045540">
    <property type="entry name" value="YegS/DAGK_C"/>
</dbReference>
<evidence type="ECO:0000256" key="11">
    <source>
        <dbReference type="ARBA" id="ARBA00023209"/>
    </source>
</evidence>
<dbReference type="GO" id="GO:0004143">
    <property type="term" value="F:ATP-dependent diacylglycerol kinase activity"/>
    <property type="evidence" value="ECO:0007669"/>
    <property type="project" value="TreeGrafter"/>
</dbReference>
<comment type="cofactor">
    <cofactor evidence="1">
        <name>Mg(2+)</name>
        <dbReference type="ChEBI" id="CHEBI:18420"/>
    </cofactor>
</comment>
<dbReference type="RefSeq" id="WP_091363266.1">
    <property type="nucleotide sequence ID" value="NZ_FMXA01000004.1"/>
</dbReference>
<dbReference type="PANTHER" id="PTHR12358">
    <property type="entry name" value="SPHINGOSINE KINASE"/>
    <property type="match status" value="1"/>
</dbReference>
<evidence type="ECO:0000256" key="10">
    <source>
        <dbReference type="ARBA" id="ARBA00023098"/>
    </source>
</evidence>
<dbReference type="OrthoDB" id="142078at2"/>
<keyword evidence="7 14" id="KW-0418">Kinase</keyword>
<dbReference type="Pfam" id="PF00781">
    <property type="entry name" value="DAGK_cat"/>
    <property type="match status" value="1"/>
</dbReference>
<keyword evidence="8" id="KW-0067">ATP-binding</keyword>